<evidence type="ECO:0000256" key="1">
    <source>
        <dbReference type="ARBA" id="ARBA00022734"/>
    </source>
</evidence>
<accession>A0ABM3ZN35</accession>
<evidence type="ECO:0000256" key="2">
    <source>
        <dbReference type="SAM" id="SignalP"/>
    </source>
</evidence>
<evidence type="ECO:0000313" key="4">
    <source>
        <dbReference type="Proteomes" id="UP001652622"/>
    </source>
</evidence>
<reference evidence="5" key="1">
    <citation type="submission" date="2025-08" db="UniProtKB">
        <authorList>
            <consortium name="RefSeq"/>
        </authorList>
    </citation>
    <scope>IDENTIFICATION</scope>
    <source>
        <tissue evidence="5">Blood</tissue>
    </source>
</reference>
<dbReference type="SUPFAM" id="SSF49899">
    <property type="entry name" value="Concanavalin A-like lectins/glucanases"/>
    <property type="match status" value="3"/>
</dbReference>
<keyword evidence="4" id="KW-1185">Reference proteome</keyword>
<dbReference type="InterPro" id="IPR013320">
    <property type="entry name" value="ConA-like_dom_sf"/>
</dbReference>
<dbReference type="GeneID" id="117677717"/>
<feature type="signal peptide" evidence="2">
    <location>
        <begin position="1"/>
        <end position="15"/>
    </location>
</feature>
<protein>
    <submittedName>
        <fullName evidence="5">Uncharacterized protein LOC117677717 isoform X1</fullName>
    </submittedName>
</protein>
<feature type="domain" description="Galectin" evidence="3">
    <location>
        <begin position="344"/>
        <end position="477"/>
    </location>
</feature>
<organism evidence="4 5">
    <name type="scientific">Pantherophis guttatus</name>
    <name type="common">Corn snake</name>
    <name type="synonym">Elaphe guttata</name>
    <dbReference type="NCBI Taxonomy" id="94885"/>
    <lineage>
        <taxon>Eukaryota</taxon>
        <taxon>Metazoa</taxon>
        <taxon>Chordata</taxon>
        <taxon>Craniata</taxon>
        <taxon>Vertebrata</taxon>
        <taxon>Euteleostomi</taxon>
        <taxon>Lepidosauria</taxon>
        <taxon>Squamata</taxon>
        <taxon>Bifurcata</taxon>
        <taxon>Unidentata</taxon>
        <taxon>Episquamata</taxon>
        <taxon>Toxicofera</taxon>
        <taxon>Serpentes</taxon>
        <taxon>Colubroidea</taxon>
        <taxon>Colubridae</taxon>
        <taxon>Colubrinae</taxon>
        <taxon>Pantherophis</taxon>
    </lineage>
</organism>
<dbReference type="SMART" id="SM00276">
    <property type="entry name" value="GLECT"/>
    <property type="match status" value="3"/>
</dbReference>
<keyword evidence="2" id="KW-0732">Signal</keyword>
<name>A0ABM3ZN35_PANGU</name>
<dbReference type="InterPro" id="IPR001079">
    <property type="entry name" value="Galectin_CRD"/>
</dbReference>
<evidence type="ECO:0000259" key="3">
    <source>
        <dbReference type="PROSITE" id="PS51304"/>
    </source>
</evidence>
<proteinExistence type="predicted"/>
<evidence type="ECO:0000313" key="5">
    <source>
        <dbReference type="RefSeq" id="XP_060549785.1"/>
    </source>
</evidence>
<dbReference type="PANTHER" id="PTHR11346">
    <property type="entry name" value="GALECTIN"/>
    <property type="match status" value="1"/>
</dbReference>
<dbReference type="CDD" id="cd00070">
    <property type="entry name" value="GLECT"/>
    <property type="match status" value="3"/>
</dbReference>
<dbReference type="InterPro" id="IPR044156">
    <property type="entry name" value="Galectin-like"/>
</dbReference>
<dbReference type="Proteomes" id="UP001652622">
    <property type="component" value="Unplaced"/>
</dbReference>
<dbReference type="SMART" id="SM00908">
    <property type="entry name" value="Gal-bind_lectin"/>
    <property type="match status" value="3"/>
</dbReference>
<dbReference type="PROSITE" id="PS51304">
    <property type="entry name" value="GALECTIN"/>
    <property type="match status" value="3"/>
</dbReference>
<sequence length="765" mass="86938">MRLLLIFALTFTLSAQQDNKNNADEESTESGNEMMTKVLDALSDKHTMEIINALNKNDIEKLTECMEDECKMADFVDLLEKMLYFFKEVSHGDKPIYDLIKALVKHGPLAELVNELSEEHTLEIINALNAKEIEKLMNIGKRPINIFALISTGKKIVPIIKKANRGKGVSKLISIFTGGGDGNMENSNHMLEKIMNALSKEHTVKMVNALSAQDVEKLTDCLEGECSMADSVTIIEKMLNIFKGISHGDNLIYNLIKELFKHGPLAELVNELSEEYALEIINALNGKDMNKLMNIGKDQVKKSEIISIGKKIIPIINKAKGGKGVSILMSIFTDDEDEKNGLPYYQNVPVGLHPGMSVYMQGTVPERNNRTWVNFQMDFACGQDKEADVPLHFRSHINAETVGLSTLQAGRWGKEEKFLNPFRRGEQFEVILIVYDFGYQILGNRKVLCNYRHRIPSQNVQLIRIDGDLELQSLSVMGGPMMTLPYHHPVSDGLHPGMSVYMRGKVLRNCNKFRVDFACSKFQDADILFHFNPRFSQGTLVLNSYQSYRWGREERHKNPFQKSEHFEIIFIVNEAEYQILVNGNPLCKFRHRIQPQFLKFINLDGDLEFQSLTMVGGQIVGNLLLTGSAVYYPPVPYIGNIPGGLGPNKTITMRGFILKNATRFVIDLKAGQNIALHFNPRMKPWRYVVRNTYLNGTWGAEEDELSFNPFQFGQYFEISISCDNHKFKVYNSGRHLFNFAHRYATIGHIRTFKISGDVTLSYIKY</sequence>
<dbReference type="PANTHER" id="PTHR11346:SF147">
    <property type="entry name" value="GALECTIN"/>
    <property type="match status" value="1"/>
</dbReference>
<feature type="domain" description="Galectin" evidence="3">
    <location>
        <begin position="486"/>
        <end position="615"/>
    </location>
</feature>
<dbReference type="RefSeq" id="XP_060549785.1">
    <property type="nucleotide sequence ID" value="XM_060693802.1"/>
</dbReference>
<dbReference type="Gene3D" id="2.60.120.200">
    <property type="match status" value="3"/>
</dbReference>
<feature type="chain" id="PRO_5047434604" evidence="2">
    <location>
        <begin position="16"/>
        <end position="765"/>
    </location>
</feature>
<gene>
    <name evidence="5" type="primary">LOC117677717</name>
</gene>
<feature type="domain" description="Galectin" evidence="3">
    <location>
        <begin position="637"/>
        <end position="765"/>
    </location>
</feature>
<keyword evidence="1" id="KW-0430">Lectin</keyword>
<dbReference type="Pfam" id="PF00337">
    <property type="entry name" value="Gal-bind_lectin"/>
    <property type="match status" value="3"/>
</dbReference>